<dbReference type="AlphaFoldDB" id="A0A7J9DQJ7"/>
<sequence>MLHFWDMFDSMSLCLLCWRSAYP</sequence>
<name>A0A7J9DQJ7_9ROSI</name>
<evidence type="ECO:0000313" key="2">
    <source>
        <dbReference type="Proteomes" id="UP000593568"/>
    </source>
</evidence>
<evidence type="ECO:0000313" key="1">
    <source>
        <dbReference type="EMBL" id="MBA0762997.1"/>
    </source>
</evidence>
<protein>
    <submittedName>
        <fullName evidence="1">Uncharacterized protein</fullName>
    </submittedName>
</protein>
<organism evidence="1 2">
    <name type="scientific">Gossypium trilobum</name>
    <dbReference type="NCBI Taxonomy" id="34281"/>
    <lineage>
        <taxon>Eukaryota</taxon>
        <taxon>Viridiplantae</taxon>
        <taxon>Streptophyta</taxon>
        <taxon>Embryophyta</taxon>
        <taxon>Tracheophyta</taxon>
        <taxon>Spermatophyta</taxon>
        <taxon>Magnoliopsida</taxon>
        <taxon>eudicotyledons</taxon>
        <taxon>Gunneridae</taxon>
        <taxon>Pentapetalae</taxon>
        <taxon>rosids</taxon>
        <taxon>malvids</taxon>
        <taxon>Malvales</taxon>
        <taxon>Malvaceae</taxon>
        <taxon>Malvoideae</taxon>
        <taxon>Gossypium</taxon>
    </lineage>
</organism>
<reference evidence="1 2" key="1">
    <citation type="journal article" date="2019" name="Genome Biol. Evol.">
        <title>Insights into the evolution of the New World diploid cottons (Gossypium, subgenus Houzingenia) based on genome sequencing.</title>
        <authorList>
            <person name="Grover C.E."/>
            <person name="Arick M.A. 2nd"/>
            <person name="Thrash A."/>
            <person name="Conover J.L."/>
            <person name="Sanders W.S."/>
            <person name="Peterson D.G."/>
            <person name="Frelichowski J.E."/>
            <person name="Scheffler J.A."/>
            <person name="Scheffler B.E."/>
            <person name="Wendel J.F."/>
        </authorList>
    </citation>
    <scope>NUCLEOTIDE SEQUENCE [LARGE SCALE GENOMIC DNA]</scope>
    <source>
        <strain evidence="1">8</strain>
        <tissue evidence="1">Leaf</tissue>
    </source>
</reference>
<dbReference type="EMBL" id="JABEZW010000004">
    <property type="protein sequence ID" value="MBA0762997.1"/>
    <property type="molecule type" value="Genomic_DNA"/>
</dbReference>
<comment type="caution">
    <text evidence="1">The sequence shown here is derived from an EMBL/GenBank/DDBJ whole genome shotgun (WGS) entry which is preliminary data.</text>
</comment>
<feature type="non-terminal residue" evidence="1">
    <location>
        <position position="23"/>
    </location>
</feature>
<gene>
    <name evidence="1" type="ORF">Gotri_012527</name>
</gene>
<accession>A0A7J9DQJ7</accession>
<keyword evidence="2" id="KW-1185">Reference proteome</keyword>
<proteinExistence type="predicted"/>
<dbReference type="Proteomes" id="UP000593568">
    <property type="component" value="Unassembled WGS sequence"/>
</dbReference>